<accession>A0ABR2CT90</accession>
<name>A0ABR2CT90_9ROSI</name>
<gene>
    <name evidence="1" type="ORF">V6N12_073703</name>
</gene>
<keyword evidence="2" id="KW-1185">Reference proteome</keyword>
<proteinExistence type="predicted"/>
<comment type="caution">
    <text evidence="1">The sequence shown here is derived from an EMBL/GenBank/DDBJ whole genome shotgun (WGS) entry which is preliminary data.</text>
</comment>
<evidence type="ECO:0000313" key="1">
    <source>
        <dbReference type="EMBL" id="KAK8522991.1"/>
    </source>
</evidence>
<evidence type="ECO:0000313" key="2">
    <source>
        <dbReference type="Proteomes" id="UP001472677"/>
    </source>
</evidence>
<sequence>MEWGWVYSSHLFVSFTIVPEALCIDSIRKSAMGVVNFGSYWFFRTFKFGLTSWHYQRWIIGLIWFWIVPLGHVNRIGGWISIHEWDDRTFEHIASLWGNFVWIDGETSDAVSFERARSLIEIDWLCNIDEVITLEVEGDTFEIRIVETDRGAVQFDTGNALGSISEVVDERQEEEVHNDKDQVVVVICDVMSDGGVVGDVDVLAQGHSRGAMLMLGSDTARAGVPNEAGLELLGHNTQKLGASE</sequence>
<dbReference type="EMBL" id="JBBPBM010000044">
    <property type="protein sequence ID" value="KAK8522991.1"/>
    <property type="molecule type" value="Genomic_DNA"/>
</dbReference>
<dbReference type="Proteomes" id="UP001472677">
    <property type="component" value="Unassembled WGS sequence"/>
</dbReference>
<reference evidence="1 2" key="1">
    <citation type="journal article" date="2024" name="G3 (Bethesda)">
        <title>Genome assembly of Hibiscus sabdariffa L. provides insights into metabolisms of medicinal natural products.</title>
        <authorList>
            <person name="Kim T."/>
        </authorList>
    </citation>
    <scope>NUCLEOTIDE SEQUENCE [LARGE SCALE GENOMIC DNA]</scope>
    <source>
        <strain evidence="1">TK-2024</strain>
        <tissue evidence="1">Old leaves</tissue>
    </source>
</reference>
<protein>
    <submittedName>
        <fullName evidence="1">Uncharacterized protein</fullName>
    </submittedName>
</protein>
<organism evidence="1 2">
    <name type="scientific">Hibiscus sabdariffa</name>
    <name type="common">roselle</name>
    <dbReference type="NCBI Taxonomy" id="183260"/>
    <lineage>
        <taxon>Eukaryota</taxon>
        <taxon>Viridiplantae</taxon>
        <taxon>Streptophyta</taxon>
        <taxon>Embryophyta</taxon>
        <taxon>Tracheophyta</taxon>
        <taxon>Spermatophyta</taxon>
        <taxon>Magnoliopsida</taxon>
        <taxon>eudicotyledons</taxon>
        <taxon>Gunneridae</taxon>
        <taxon>Pentapetalae</taxon>
        <taxon>rosids</taxon>
        <taxon>malvids</taxon>
        <taxon>Malvales</taxon>
        <taxon>Malvaceae</taxon>
        <taxon>Malvoideae</taxon>
        <taxon>Hibiscus</taxon>
    </lineage>
</organism>